<comment type="caution">
    <text evidence="8">The sequence shown here is derived from an EMBL/GenBank/DDBJ whole genome shotgun (WGS) entry which is preliminary data.</text>
</comment>
<dbReference type="AlphaFoldDB" id="A0A2N0H379"/>
<dbReference type="InterPro" id="IPR011538">
    <property type="entry name" value="Nuo51_FMN-bd"/>
</dbReference>
<dbReference type="GO" id="GO:0008137">
    <property type="term" value="F:NADH dehydrogenase (ubiquinone) activity"/>
    <property type="evidence" value="ECO:0007669"/>
    <property type="project" value="InterPro"/>
</dbReference>
<dbReference type="GO" id="GO:0051539">
    <property type="term" value="F:4 iron, 4 sulfur cluster binding"/>
    <property type="evidence" value="ECO:0007669"/>
    <property type="project" value="UniProtKB-KW"/>
</dbReference>
<comment type="similarity">
    <text evidence="2">Belongs to the complex I 51 kDa subunit family.</text>
</comment>
<dbReference type="Pfam" id="PF01512">
    <property type="entry name" value="Complex1_51K"/>
    <property type="match status" value="1"/>
</dbReference>
<dbReference type="InterPro" id="IPR019575">
    <property type="entry name" value="Nuop51_4Fe4S-bd"/>
</dbReference>
<feature type="domain" description="NADH-ubiquinone oxidoreductase 51kDa subunit iron-sulphur binding" evidence="7">
    <location>
        <begin position="400"/>
        <end position="445"/>
    </location>
</feature>
<evidence type="ECO:0000256" key="1">
    <source>
        <dbReference type="ARBA" id="ARBA00001917"/>
    </source>
</evidence>
<keyword evidence="4" id="KW-0479">Metal-binding</keyword>
<name>A0A2N0H379_9SPHN</name>
<dbReference type="Gene3D" id="3.40.50.11540">
    <property type="entry name" value="NADH-ubiquinone oxidoreductase 51kDa subunit"/>
    <property type="match status" value="1"/>
</dbReference>
<keyword evidence="3" id="KW-0004">4Fe-4S</keyword>
<dbReference type="SUPFAM" id="SSF140490">
    <property type="entry name" value="Nqo1C-terminal domain-like"/>
    <property type="match status" value="1"/>
</dbReference>
<dbReference type="SUPFAM" id="SSF52833">
    <property type="entry name" value="Thioredoxin-like"/>
    <property type="match status" value="1"/>
</dbReference>
<reference evidence="8 9" key="1">
    <citation type="submission" date="2017-11" db="EMBL/GenBank/DDBJ databases">
        <title>Genomic Encyclopedia of Type Strains, Phase III (KMG-III): the genomes of soil and plant-associated and newly described type strains.</title>
        <authorList>
            <person name="Whitman W."/>
        </authorList>
    </citation>
    <scope>NUCLEOTIDE SEQUENCE [LARGE SCALE GENOMIC DNA]</scope>
    <source>
        <strain evidence="8 9">CGMCC 1.12274</strain>
    </source>
</reference>
<dbReference type="PANTHER" id="PTHR43578:SF3">
    <property type="entry name" value="NADH-QUINONE OXIDOREDUCTASE SUBUNIT F"/>
    <property type="match status" value="1"/>
</dbReference>
<keyword evidence="5" id="KW-0408">Iron</keyword>
<evidence type="ECO:0000259" key="7">
    <source>
        <dbReference type="SMART" id="SM00928"/>
    </source>
</evidence>
<dbReference type="EMBL" id="PHUF01000007">
    <property type="protein sequence ID" value="PKB13393.1"/>
    <property type="molecule type" value="Genomic_DNA"/>
</dbReference>
<keyword evidence="9" id="KW-1185">Reference proteome</keyword>
<sequence length="507" mass="52603">MTVVRISDDALALACGADAVAEAFAKAGCTVERVSSWGMHWLEPLVEVDGLGFGPATPVDVAAILAGSSAKAIGPIADHPFIARQQRLTFARAGRTRPLSLDDYAATGGWAGLDRARRMPAADVVAEIMGSGLRGRGGAGFPAGIKWRTVAEAPGARKYVVCNADEGDSGTFADRMLMEGDPFALLEGMAICAHAVGASRGYIYVRSEYPHAIAKLNAAIGLAAARLAPFVVEVRVGAGAYVCGEETSLLNSIEGKRGEVRAKPPLPALEGLFGCPTVVNNVLTLAAVPHILHEGGASLYDSLGVARSKGTMPIQIAGNVKRGGLFETAFGITLGELVNDIAGGTASGRPVKAVQVGGPLGAYLHPDQFGLPFDYETYAAADALVGHGGIVVFDDSADMGAMARFAFQFCAAESCGKCTPCRIGAVRGAELIDAIRSGSPRGPDAVERAPQMHNAPKAGRTRAEQLGLLEDLCDTMQSASLCALGGFTPYPVRSALKHWPEDFGDGL</sequence>
<evidence type="ECO:0000256" key="5">
    <source>
        <dbReference type="ARBA" id="ARBA00023004"/>
    </source>
</evidence>
<dbReference type="InterPro" id="IPR037225">
    <property type="entry name" value="Nuo51_FMN-bd_sf"/>
</dbReference>
<dbReference type="Proteomes" id="UP000232587">
    <property type="component" value="Unassembled WGS sequence"/>
</dbReference>
<dbReference type="RefSeq" id="WP_100868378.1">
    <property type="nucleotide sequence ID" value="NZ_PHUF01000007.1"/>
</dbReference>
<dbReference type="SMART" id="SM00928">
    <property type="entry name" value="NADH_4Fe-4S"/>
    <property type="match status" value="1"/>
</dbReference>
<proteinExistence type="inferred from homology"/>
<evidence type="ECO:0000313" key="9">
    <source>
        <dbReference type="Proteomes" id="UP000232587"/>
    </source>
</evidence>
<protein>
    <submittedName>
        <fullName evidence="8">Formate dehydrogenase beta subunit</fullName>
    </submittedName>
</protein>
<dbReference type="PROSITE" id="PS00645">
    <property type="entry name" value="COMPLEX1_51K_2"/>
    <property type="match status" value="1"/>
</dbReference>
<organism evidence="8 9">
    <name type="scientific">Novosphingobium kunmingense</name>
    <dbReference type="NCBI Taxonomy" id="1211806"/>
    <lineage>
        <taxon>Bacteria</taxon>
        <taxon>Pseudomonadati</taxon>
        <taxon>Pseudomonadota</taxon>
        <taxon>Alphaproteobacteria</taxon>
        <taxon>Sphingomonadales</taxon>
        <taxon>Sphingomonadaceae</taxon>
        <taxon>Novosphingobium</taxon>
    </lineage>
</organism>
<gene>
    <name evidence="8" type="ORF">B0I00_3192</name>
</gene>
<dbReference type="PROSITE" id="PS00644">
    <property type="entry name" value="COMPLEX1_51K_1"/>
    <property type="match status" value="1"/>
</dbReference>
<dbReference type="InterPro" id="IPR036249">
    <property type="entry name" value="Thioredoxin-like_sf"/>
</dbReference>
<dbReference type="SUPFAM" id="SSF142019">
    <property type="entry name" value="Nqo1 FMN-binding domain-like"/>
    <property type="match status" value="1"/>
</dbReference>
<dbReference type="Pfam" id="PF10589">
    <property type="entry name" value="NADH_4Fe-4S"/>
    <property type="match status" value="1"/>
</dbReference>
<dbReference type="OrthoDB" id="9761899at2"/>
<evidence type="ECO:0000256" key="3">
    <source>
        <dbReference type="ARBA" id="ARBA00022485"/>
    </source>
</evidence>
<dbReference type="Gene3D" id="6.10.250.1450">
    <property type="match status" value="1"/>
</dbReference>
<dbReference type="Gene3D" id="3.10.20.600">
    <property type="match status" value="1"/>
</dbReference>
<evidence type="ECO:0000256" key="4">
    <source>
        <dbReference type="ARBA" id="ARBA00022723"/>
    </source>
</evidence>
<accession>A0A2N0H379</accession>
<evidence type="ECO:0000313" key="8">
    <source>
        <dbReference type="EMBL" id="PKB13393.1"/>
    </source>
</evidence>
<dbReference type="PANTHER" id="PTHR43578">
    <property type="entry name" value="NADH-QUINONE OXIDOREDUCTASE SUBUNIT F"/>
    <property type="match status" value="1"/>
</dbReference>
<dbReference type="GO" id="GO:0046872">
    <property type="term" value="F:metal ion binding"/>
    <property type="evidence" value="ECO:0007669"/>
    <property type="project" value="UniProtKB-KW"/>
</dbReference>
<dbReference type="GO" id="GO:0010181">
    <property type="term" value="F:FMN binding"/>
    <property type="evidence" value="ECO:0007669"/>
    <property type="project" value="InterPro"/>
</dbReference>
<dbReference type="InterPro" id="IPR037207">
    <property type="entry name" value="Nuop51_4Fe4S-bd_sf"/>
</dbReference>
<dbReference type="SUPFAM" id="SSF142984">
    <property type="entry name" value="Nqo1 middle domain-like"/>
    <property type="match status" value="1"/>
</dbReference>
<dbReference type="Gene3D" id="1.20.1440.230">
    <property type="entry name" value="NADH-ubiquinone oxidoreductase 51kDa subunit, iron-sulphur binding domain"/>
    <property type="match status" value="1"/>
</dbReference>
<comment type="cofactor">
    <cofactor evidence="1">
        <name>FMN</name>
        <dbReference type="ChEBI" id="CHEBI:58210"/>
    </cofactor>
</comment>
<keyword evidence="6" id="KW-0411">Iron-sulfur</keyword>
<evidence type="ECO:0000256" key="2">
    <source>
        <dbReference type="ARBA" id="ARBA00007523"/>
    </source>
</evidence>
<dbReference type="InterPro" id="IPR001949">
    <property type="entry name" value="NADH-UbQ_OxRdtase_51kDa_CS"/>
</dbReference>
<evidence type="ECO:0000256" key="6">
    <source>
        <dbReference type="ARBA" id="ARBA00023014"/>
    </source>
</evidence>